<feature type="compositionally biased region" description="Basic and acidic residues" evidence="1">
    <location>
        <begin position="202"/>
        <end position="218"/>
    </location>
</feature>
<comment type="caution">
    <text evidence="2">The sequence shown here is derived from an EMBL/GenBank/DDBJ whole genome shotgun (WGS) entry which is preliminary data.</text>
</comment>
<dbReference type="AlphaFoldDB" id="A0A4Z1PTA9"/>
<proteinExistence type="predicted"/>
<evidence type="ECO:0000313" key="3">
    <source>
        <dbReference type="Proteomes" id="UP000298493"/>
    </source>
</evidence>
<evidence type="ECO:0000313" key="2">
    <source>
        <dbReference type="EMBL" id="TID26074.1"/>
    </source>
</evidence>
<sequence>MSHISIAHRVWAAWDGISQGDGLWFEEGEKDSDLKSYRQHGSGSRPITDVALPIINAFHNFIYVSQSLLSIVAFSEAVEVVTTLELRLPWARQAYEASLSDDYESLELHKLAFANSAVVMLVFCCADSYLDSLLPPYTRTQCYRDIKIYLTTRVTSRQQQAPHRKRAEQRDDDRHTEVMRNPVRDFMQGIQTPTAISRCEDHLEKQHSEAKSESHRVGETWITNKKAKHITTRQE</sequence>
<feature type="compositionally biased region" description="Basic residues" evidence="1">
    <location>
        <begin position="225"/>
        <end position="235"/>
    </location>
</feature>
<organism evidence="2 3">
    <name type="scientific">Venturia nashicola</name>
    <dbReference type="NCBI Taxonomy" id="86259"/>
    <lineage>
        <taxon>Eukaryota</taxon>
        <taxon>Fungi</taxon>
        <taxon>Dikarya</taxon>
        <taxon>Ascomycota</taxon>
        <taxon>Pezizomycotina</taxon>
        <taxon>Dothideomycetes</taxon>
        <taxon>Pleosporomycetidae</taxon>
        <taxon>Venturiales</taxon>
        <taxon>Venturiaceae</taxon>
        <taxon>Venturia</taxon>
    </lineage>
</organism>
<gene>
    <name evidence="2" type="ORF">E6O75_ATG03937</name>
</gene>
<evidence type="ECO:0000256" key="1">
    <source>
        <dbReference type="SAM" id="MobiDB-lite"/>
    </source>
</evidence>
<dbReference type="Proteomes" id="UP000298493">
    <property type="component" value="Unassembled WGS sequence"/>
</dbReference>
<feature type="region of interest" description="Disordered" evidence="1">
    <location>
        <begin position="155"/>
        <end position="176"/>
    </location>
</feature>
<name>A0A4Z1PTA9_9PEZI</name>
<reference evidence="2 3" key="1">
    <citation type="submission" date="2019-04" db="EMBL/GenBank/DDBJ databases">
        <title>High contiguity whole genome sequence and gene annotation resource for two Venturia nashicola isolates.</title>
        <authorList>
            <person name="Prokchorchik M."/>
            <person name="Won K."/>
            <person name="Lee Y."/>
            <person name="Choi E.D."/>
            <person name="Segonzac C."/>
            <person name="Sohn K.H."/>
        </authorList>
    </citation>
    <scope>NUCLEOTIDE SEQUENCE [LARGE SCALE GENOMIC DNA]</scope>
    <source>
        <strain evidence="2 3">PRI2</strain>
    </source>
</reference>
<protein>
    <submittedName>
        <fullName evidence="2">Uncharacterized protein</fullName>
    </submittedName>
</protein>
<keyword evidence="3" id="KW-1185">Reference proteome</keyword>
<feature type="region of interest" description="Disordered" evidence="1">
    <location>
        <begin position="202"/>
        <end position="235"/>
    </location>
</feature>
<dbReference type="EMBL" id="SNSC02000003">
    <property type="protein sequence ID" value="TID26074.1"/>
    <property type="molecule type" value="Genomic_DNA"/>
</dbReference>
<accession>A0A4Z1PTA9</accession>